<protein>
    <submittedName>
        <fullName evidence="1">Uncharacterized protein</fullName>
    </submittedName>
</protein>
<reference evidence="1" key="1">
    <citation type="submission" date="2020-11" db="EMBL/GenBank/DDBJ databases">
        <authorList>
            <person name="Tran Van P."/>
        </authorList>
    </citation>
    <scope>NUCLEOTIDE SEQUENCE</scope>
</reference>
<organism evidence="1">
    <name type="scientific">Timema tahoe</name>
    <dbReference type="NCBI Taxonomy" id="61484"/>
    <lineage>
        <taxon>Eukaryota</taxon>
        <taxon>Metazoa</taxon>
        <taxon>Ecdysozoa</taxon>
        <taxon>Arthropoda</taxon>
        <taxon>Hexapoda</taxon>
        <taxon>Insecta</taxon>
        <taxon>Pterygota</taxon>
        <taxon>Neoptera</taxon>
        <taxon>Polyneoptera</taxon>
        <taxon>Phasmatodea</taxon>
        <taxon>Timematodea</taxon>
        <taxon>Timematoidea</taxon>
        <taxon>Timematidae</taxon>
        <taxon>Timema</taxon>
    </lineage>
</organism>
<dbReference type="AlphaFoldDB" id="A0A7R9INC2"/>
<dbReference type="EMBL" id="OE004915">
    <property type="protein sequence ID" value="CAD7461547.1"/>
    <property type="molecule type" value="Genomic_DNA"/>
</dbReference>
<sequence length="81" mass="9254">MNRNVSSAIEVKYEPLQCQQYFCLNEWLYGQDEGLAGSHHEKYAVLKQQNVVQTFDEEQAVAITEASSVISCSSSVRIWHM</sequence>
<gene>
    <name evidence="1" type="ORF">TTEB3V08_LOCUS9456</name>
</gene>
<proteinExistence type="predicted"/>
<name>A0A7R9INC2_9NEOP</name>
<accession>A0A7R9INC2</accession>
<evidence type="ECO:0000313" key="1">
    <source>
        <dbReference type="EMBL" id="CAD7461547.1"/>
    </source>
</evidence>